<dbReference type="SUPFAM" id="SSF56003">
    <property type="entry name" value="Molybdenum cofactor-binding domain"/>
    <property type="match status" value="1"/>
</dbReference>
<evidence type="ECO:0000313" key="2">
    <source>
        <dbReference type="EMBL" id="GAH29155.1"/>
    </source>
</evidence>
<protein>
    <recommendedName>
        <fullName evidence="1">Aldehyde oxidase/xanthine dehydrogenase second molybdopterin binding domain-containing protein</fullName>
    </recommendedName>
</protein>
<name>X1F9B8_9ZZZZ</name>
<proteinExistence type="predicted"/>
<dbReference type="InterPro" id="IPR037165">
    <property type="entry name" value="AldOxase/xan_DH_Mopterin-bd_sf"/>
</dbReference>
<dbReference type="AlphaFoldDB" id="X1F9B8"/>
<accession>X1F9B8</accession>
<dbReference type="Pfam" id="PF20256">
    <property type="entry name" value="MoCoBD_2"/>
    <property type="match status" value="1"/>
</dbReference>
<feature type="non-terminal residue" evidence="2">
    <location>
        <position position="1"/>
    </location>
</feature>
<organism evidence="2">
    <name type="scientific">marine sediment metagenome</name>
    <dbReference type="NCBI Taxonomy" id="412755"/>
    <lineage>
        <taxon>unclassified sequences</taxon>
        <taxon>metagenomes</taxon>
        <taxon>ecological metagenomes</taxon>
    </lineage>
</organism>
<evidence type="ECO:0000259" key="1">
    <source>
        <dbReference type="Pfam" id="PF20256"/>
    </source>
</evidence>
<dbReference type="PANTHER" id="PTHR47495:SF1">
    <property type="entry name" value="BLL3820 PROTEIN"/>
    <property type="match status" value="1"/>
</dbReference>
<dbReference type="InterPro" id="IPR046867">
    <property type="entry name" value="AldOxase/xan_DH_MoCoBD2"/>
</dbReference>
<dbReference type="Gene3D" id="3.30.365.10">
    <property type="entry name" value="Aldehyde oxidase/xanthine dehydrogenase, molybdopterin binding domain"/>
    <property type="match status" value="1"/>
</dbReference>
<dbReference type="EMBL" id="BARU01005277">
    <property type="protein sequence ID" value="GAH29155.1"/>
    <property type="molecule type" value="Genomic_DNA"/>
</dbReference>
<dbReference type="PANTHER" id="PTHR47495">
    <property type="entry name" value="ALDEHYDE DEHYDROGENASE"/>
    <property type="match status" value="1"/>
</dbReference>
<feature type="domain" description="Aldehyde oxidase/xanthine dehydrogenase second molybdopterin binding" evidence="1">
    <location>
        <begin position="1"/>
        <end position="55"/>
    </location>
</feature>
<comment type="caution">
    <text evidence="2">The sequence shown here is derived from an EMBL/GenBank/DDBJ whole genome shotgun (WGS) entry which is preliminary data.</text>
</comment>
<reference evidence="2" key="1">
    <citation type="journal article" date="2014" name="Front. Microbiol.">
        <title>High frequency of phylogenetically diverse reductive dehalogenase-homologous genes in deep subseafloor sedimentary metagenomes.</title>
        <authorList>
            <person name="Kawai M."/>
            <person name="Futagami T."/>
            <person name="Toyoda A."/>
            <person name="Takaki Y."/>
            <person name="Nishi S."/>
            <person name="Hori S."/>
            <person name="Arai W."/>
            <person name="Tsubouchi T."/>
            <person name="Morono Y."/>
            <person name="Uchiyama I."/>
            <person name="Ito T."/>
            <person name="Fujiyama A."/>
            <person name="Inagaki F."/>
            <person name="Takami H."/>
        </authorList>
    </citation>
    <scope>NUCLEOTIDE SEQUENCE</scope>
    <source>
        <strain evidence="2">Expedition CK06-06</strain>
    </source>
</reference>
<sequence>DTGEVINPEGTRMQIEGCIIMGLGYALTEEIRFKGGRILDENFDTYEIPRFSWLPKIETVLVDNPEMPPQGCGEPAITTMGGVIANAVNDAIGVRMQMLPMTPARIKEALRKEQAASGSKNRSLPLSLS</sequence>
<dbReference type="GO" id="GO:0016491">
    <property type="term" value="F:oxidoreductase activity"/>
    <property type="evidence" value="ECO:0007669"/>
    <property type="project" value="InterPro"/>
</dbReference>
<gene>
    <name evidence="2" type="ORF">S03H2_10234</name>
</gene>
<dbReference type="InterPro" id="IPR052516">
    <property type="entry name" value="N-heterocyclic_Hydroxylase"/>
</dbReference>